<organism evidence="1">
    <name type="scientific">marine sediment metagenome</name>
    <dbReference type="NCBI Taxonomy" id="412755"/>
    <lineage>
        <taxon>unclassified sequences</taxon>
        <taxon>metagenomes</taxon>
        <taxon>ecological metagenomes</taxon>
    </lineage>
</organism>
<dbReference type="EMBL" id="BARU01033799">
    <property type="protein sequence ID" value="GAH71542.1"/>
    <property type="molecule type" value="Genomic_DNA"/>
</dbReference>
<reference evidence="1" key="1">
    <citation type="journal article" date="2014" name="Front. Microbiol.">
        <title>High frequency of phylogenetically diverse reductive dehalogenase-homologous genes in deep subseafloor sedimentary metagenomes.</title>
        <authorList>
            <person name="Kawai M."/>
            <person name="Futagami T."/>
            <person name="Toyoda A."/>
            <person name="Takaki Y."/>
            <person name="Nishi S."/>
            <person name="Hori S."/>
            <person name="Arai W."/>
            <person name="Tsubouchi T."/>
            <person name="Morono Y."/>
            <person name="Uchiyama I."/>
            <person name="Ito T."/>
            <person name="Fujiyama A."/>
            <person name="Inagaki F."/>
            <person name="Takami H."/>
        </authorList>
    </citation>
    <scope>NUCLEOTIDE SEQUENCE</scope>
    <source>
        <strain evidence="1">Expedition CK06-06</strain>
    </source>
</reference>
<sequence length="102" mass="10906">MEFIHSVLAQNQDVVGNTTISYDLPVNPLSHILVTLKYTRALAASVLVPTYPIALALITKIEVLYKGSAIFSMSGADAVAAGLLVVGFETWGHNYLGVADEE</sequence>
<feature type="non-terminal residue" evidence="1">
    <location>
        <position position="102"/>
    </location>
</feature>
<accession>X1HQ03</accession>
<evidence type="ECO:0000313" key="1">
    <source>
        <dbReference type="EMBL" id="GAH71542.1"/>
    </source>
</evidence>
<protein>
    <submittedName>
        <fullName evidence="1">Uncharacterized protein</fullName>
    </submittedName>
</protein>
<gene>
    <name evidence="1" type="ORF">S03H2_53121</name>
</gene>
<name>X1HQ03_9ZZZZ</name>
<dbReference type="AlphaFoldDB" id="X1HQ03"/>
<comment type="caution">
    <text evidence="1">The sequence shown here is derived from an EMBL/GenBank/DDBJ whole genome shotgun (WGS) entry which is preliminary data.</text>
</comment>
<proteinExistence type="predicted"/>